<protein>
    <recommendedName>
        <fullName evidence="3">PLAC8 family protein</fullName>
    </recommendedName>
</protein>
<reference evidence="1" key="1">
    <citation type="submission" date="2020-03" db="EMBL/GenBank/DDBJ databases">
        <title>A high-quality chromosome-level genome assembly of a woody plant with both climbing and erect habits, Rhamnella rubrinervis.</title>
        <authorList>
            <person name="Lu Z."/>
            <person name="Yang Y."/>
            <person name="Zhu X."/>
            <person name="Sun Y."/>
        </authorList>
    </citation>
    <scope>NUCLEOTIDE SEQUENCE</scope>
    <source>
        <strain evidence="1">BYM</strain>
        <tissue evidence="1">Leaf</tissue>
    </source>
</reference>
<dbReference type="PROSITE" id="PS51257">
    <property type="entry name" value="PROKAR_LIPOPROTEIN"/>
    <property type="match status" value="1"/>
</dbReference>
<dbReference type="NCBIfam" id="TIGR01571">
    <property type="entry name" value="A_thal_Cys_rich"/>
    <property type="match status" value="1"/>
</dbReference>
<name>A0A8K0GX72_9ROSA</name>
<accession>A0A8K0GX72</accession>
<dbReference type="EMBL" id="VOIH02000009">
    <property type="protein sequence ID" value="KAF3437875.1"/>
    <property type="molecule type" value="Genomic_DNA"/>
</dbReference>
<dbReference type="Proteomes" id="UP000796880">
    <property type="component" value="Unassembled WGS sequence"/>
</dbReference>
<dbReference type="OrthoDB" id="1045822at2759"/>
<dbReference type="AlphaFoldDB" id="A0A8K0GX72"/>
<dbReference type="Pfam" id="PF04749">
    <property type="entry name" value="PLAC8"/>
    <property type="match status" value="1"/>
</dbReference>
<organism evidence="1 2">
    <name type="scientific">Rhamnella rubrinervis</name>
    <dbReference type="NCBI Taxonomy" id="2594499"/>
    <lineage>
        <taxon>Eukaryota</taxon>
        <taxon>Viridiplantae</taxon>
        <taxon>Streptophyta</taxon>
        <taxon>Embryophyta</taxon>
        <taxon>Tracheophyta</taxon>
        <taxon>Spermatophyta</taxon>
        <taxon>Magnoliopsida</taxon>
        <taxon>eudicotyledons</taxon>
        <taxon>Gunneridae</taxon>
        <taxon>Pentapetalae</taxon>
        <taxon>rosids</taxon>
        <taxon>fabids</taxon>
        <taxon>Rosales</taxon>
        <taxon>Rhamnaceae</taxon>
        <taxon>rhamnoid group</taxon>
        <taxon>Rhamneae</taxon>
        <taxon>Rhamnella</taxon>
    </lineage>
</organism>
<evidence type="ECO:0000313" key="1">
    <source>
        <dbReference type="EMBL" id="KAF3437875.1"/>
    </source>
</evidence>
<dbReference type="PANTHER" id="PTHR15907">
    <property type="entry name" value="DUF614 FAMILY PROTEIN-RELATED"/>
    <property type="match status" value="1"/>
</dbReference>
<proteinExistence type="predicted"/>
<sequence length="156" mass="16745">MNGNDGKVAGQAYGISQPTGQWTTGLCGCFEDPGNCFMTWCCPCVTFGERAEVLDGGTTSCCAAGCIYCIMGSCAYMYTHTYRAKLRGLYSLPEEPCSDCCVHCWCAACANCQEHRELKNRGVDPSAGWQANAEKMNRQGGGVVSTPPYFAPGMAR</sequence>
<gene>
    <name evidence="1" type="ORF">FNV43_RR20631</name>
</gene>
<comment type="caution">
    <text evidence="1">The sequence shown here is derived from an EMBL/GenBank/DDBJ whole genome shotgun (WGS) entry which is preliminary data.</text>
</comment>
<evidence type="ECO:0008006" key="3">
    <source>
        <dbReference type="Google" id="ProtNLM"/>
    </source>
</evidence>
<dbReference type="InterPro" id="IPR006461">
    <property type="entry name" value="PLAC_motif_containing"/>
</dbReference>
<keyword evidence="2" id="KW-1185">Reference proteome</keyword>
<evidence type="ECO:0000313" key="2">
    <source>
        <dbReference type="Proteomes" id="UP000796880"/>
    </source>
</evidence>